<sequence>MSSPKGIAGGFNKIASKDFENSSNTYDVAIDIKGSYLANLTPIEQYNLVSYLARVEGCKIGRFDLAIDDYSYQKIPLEEMKKAYKEGNNFGFKHHWDTGLNENGEIKGSRTEYFGGRTSDKKVRVYSHENKCMRFEAQLRGKQAESAIQNLTSLTRTTESDEEWNLIIQKTLGGIAVGIIDFRDKNKLKNLGKASRDKTKRLPFWQQFIDEVGSVIKLKPTTNKVKNEALESKTKWFNKYAIKTLAQLALVYGDEYVLESIKQGKASLTPKDHKEIEYWKSEINS</sequence>
<dbReference type="Pfam" id="PF02486">
    <property type="entry name" value="Rep_trans"/>
    <property type="match status" value="1"/>
</dbReference>
<feature type="domain" description="Replication initiation protein-like C-terminal" evidence="1">
    <location>
        <begin position="59"/>
        <end position="250"/>
    </location>
</feature>
<dbReference type="eggNOG" id="ENOG502ZTX8">
    <property type="taxonomic scope" value="Bacteria"/>
</dbReference>
<protein>
    <submittedName>
        <fullName evidence="2">Replication initiation factor</fullName>
    </submittedName>
</protein>
<keyword evidence="3" id="KW-1185">Reference proteome</keyword>
<organism evidence="2 3">
    <name type="scientific">Stanieria cyanosphaera (strain ATCC 29371 / PCC 7437)</name>
    <dbReference type="NCBI Taxonomy" id="111780"/>
    <lineage>
        <taxon>Bacteria</taxon>
        <taxon>Bacillati</taxon>
        <taxon>Cyanobacteriota</taxon>
        <taxon>Cyanophyceae</taxon>
        <taxon>Pleurocapsales</taxon>
        <taxon>Dermocarpellaceae</taxon>
        <taxon>Stanieria</taxon>
    </lineage>
</organism>
<dbReference type="HOGENOM" id="CLU_976295_0_0_3"/>
<dbReference type="AlphaFoldDB" id="K9XTU5"/>
<proteinExistence type="predicted"/>
<evidence type="ECO:0000313" key="2">
    <source>
        <dbReference type="EMBL" id="AFZ35072.1"/>
    </source>
</evidence>
<accession>K9XTU5</accession>
<dbReference type="EMBL" id="CP003653">
    <property type="protein sequence ID" value="AFZ35072.1"/>
    <property type="molecule type" value="Genomic_DNA"/>
</dbReference>
<gene>
    <name evidence="2" type="ordered locus">Sta7437_1505</name>
</gene>
<keyword evidence="2" id="KW-0648">Protein biosynthesis</keyword>
<reference evidence="3" key="1">
    <citation type="journal article" date="2013" name="Proc. Natl. Acad. Sci. U.S.A.">
        <title>Improving the coverage of the cyanobacterial phylum using diversity-driven genome sequencing.</title>
        <authorList>
            <person name="Shih P.M."/>
            <person name="Wu D."/>
            <person name="Latifi A."/>
            <person name="Axen S.D."/>
            <person name="Fewer D.P."/>
            <person name="Talla E."/>
            <person name="Calteau A."/>
            <person name="Cai F."/>
            <person name="Tandeau de Marsac N."/>
            <person name="Rippka R."/>
            <person name="Herdman M."/>
            <person name="Sivonen K."/>
            <person name="Coursin T."/>
            <person name="Laurent T."/>
            <person name="Goodwin L."/>
            <person name="Nolan M."/>
            <person name="Davenport K.W."/>
            <person name="Han C.S."/>
            <person name="Rubin E.M."/>
            <person name="Eisen J.A."/>
            <person name="Woyke T."/>
            <person name="Gugger M."/>
            <person name="Kerfeld C.A."/>
        </authorList>
    </citation>
    <scope>NUCLEOTIDE SEQUENCE [LARGE SCALE GENOMIC DNA]</scope>
    <source>
        <strain evidence="3">ATCC 29371 / PCC 7437</strain>
    </source>
</reference>
<keyword evidence="2" id="KW-0396">Initiation factor</keyword>
<dbReference type="Proteomes" id="UP000010473">
    <property type="component" value="Chromosome"/>
</dbReference>
<dbReference type="OrthoDB" id="2067664at2"/>
<dbReference type="GO" id="GO:0003743">
    <property type="term" value="F:translation initiation factor activity"/>
    <property type="evidence" value="ECO:0007669"/>
    <property type="project" value="UniProtKB-KW"/>
</dbReference>
<dbReference type="KEGG" id="scs:Sta7437_1505"/>
<dbReference type="InterPro" id="IPR003491">
    <property type="entry name" value="REP-like_C"/>
</dbReference>
<evidence type="ECO:0000313" key="3">
    <source>
        <dbReference type="Proteomes" id="UP000010473"/>
    </source>
</evidence>
<name>K9XTU5_STAC7</name>
<evidence type="ECO:0000259" key="1">
    <source>
        <dbReference type="Pfam" id="PF02486"/>
    </source>
</evidence>
<dbReference type="RefSeq" id="WP_015192743.1">
    <property type="nucleotide sequence ID" value="NC_019748.1"/>
</dbReference>